<dbReference type="PANTHER" id="PTHR10920">
    <property type="entry name" value="RIBOSOMAL RNA METHYLTRANSFERASE"/>
    <property type="match status" value="1"/>
</dbReference>
<evidence type="ECO:0000259" key="6">
    <source>
        <dbReference type="Pfam" id="PF01728"/>
    </source>
</evidence>
<dbReference type="InterPro" id="IPR050082">
    <property type="entry name" value="RNA_methyltr_RlmE"/>
</dbReference>
<dbReference type="SUPFAM" id="SSF53335">
    <property type="entry name" value="S-adenosyl-L-methionine-dependent methyltransferases"/>
    <property type="match status" value="1"/>
</dbReference>
<dbReference type="InterPro" id="IPR029063">
    <property type="entry name" value="SAM-dependent_MTases_sf"/>
</dbReference>
<dbReference type="Pfam" id="PF01728">
    <property type="entry name" value="FtsJ"/>
    <property type="match status" value="1"/>
</dbReference>
<keyword evidence="3 7" id="KW-0808">Transferase</keyword>
<dbReference type="EMBL" id="VSSQ01000351">
    <property type="protein sequence ID" value="MPL92234.1"/>
    <property type="molecule type" value="Genomic_DNA"/>
</dbReference>
<comment type="caution">
    <text evidence="7">The sequence shown here is derived from an EMBL/GenBank/DDBJ whole genome shotgun (WGS) entry which is preliminary data.</text>
</comment>
<dbReference type="AlphaFoldDB" id="A0A644VLD5"/>
<dbReference type="InterPro" id="IPR015507">
    <property type="entry name" value="rRNA-MeTfrase_E"/>
</dbReference>
<feature type="domain" description="Ribosomal RNA methyltransferase FtsJ" evidence="6">
    <location>
        <begin position="43"/>
        <end position="220"/>
    </location>
</feature>
<keyword evidence="2 7" id="KW-0489">Methyltransferase</keyword>
<accession>A0A644VLD5</accession>
<evidence type="ECO:0000256" key="2">
    <source>
        <dbReference type="ARBA" id="ARBA00022603"/>
    </source>
</evidence>
<keyword evidence="4" id="KW-0949">S-adenosyl-L-methionine</keyword>
<evidence type="ECO:0000256" key="1">
    <source>
        <dbReference type="ARBA" id="ARBA00022552"/>
    </source>
</evidence>
<gene>
    <name evidence="7" type="primary">rlmE_5</name>
    <name evidence="7" type="ORF">SDC9_38331</name>
</gene>
<keyword evidence="1" id="KW-0698">rRNA processing</keyword>
<proteinExistence type="inferred from homology"/>
<dbReference type="InterPro" id="IPR002877">
    <property type="entry name" value="RNA_MeTrfase_FtsJ_dom"/>
</dbReference>
<dbReference type="PANTHER" id="PTHR10920:SF18">
    <property type="entry name" value="RRNA METHYLTRANSFERASE 2, MITOCHONDRIAL"/>
    <property type="match status" value="1"/>
</dbReference>
<name>A0A644VLD5_9ZZZZ</name>
<dbReference type="EC" id="2.1.1.166" evidence="7"/>
<sequence>MARHQGLHCALGERDKKGYGYLLEFTMKEYRDHYFLKAKRENYPARSVYKLKELDSKFRLLRPGQRVLDLGAAPGSWSMGAAEKVGMRGLVLACDIQSTETVFPPQVTFMQEDVFNRSAEFEAKLKELGPFDVVISDMAPRTTGTRFTDQARSLELTVEALAVACLHLKKGGSFVVKIFMGPDIQELLAPMRKAFDAVKSFKPKSSRAESKETFFVGLGFRGQAGAAPTAHVPGEAAGETSHEVADDAPPGI</sequence>
<feature type="region of interest" description="Disordered" evidence="5">
    <location>
        <begin position="225"/>
        <end position="252"/>
    </location>
</feature>
<reference evidence="7" key="1">
    <citation type="submission" date="2019-08" db="EMBL/GenBank/DDBJ databases">
        <authorList>
            <person name="Kucharzyk K."/>
            <person name="Murdoch R.W."/>
            <person name="Higgins S."/>
            <person name="Loffler F."/>
        </authorList>
    </citation>
    <scope>NUCLEOTIDE SEQUENCE</scope>
</reference>
<organism evidence="7">
    <name type="scientific">bioreactor metagenome</name>
    <dbReference type="NCBI Taxonomy" id="1076179"/>
    <lineage>
        <taxon>unclassified sequences</taxon>
        <taxon>metagenomes</taxon>
        <taxon>ecological metagenomes</taxon>
    </lineage>
</organism>
<evidence type="ECO:0000313" key="7">
    <source>
        <dbReference type="EMBL" id="MPL92234.1"/>
    </source>
</evidence>
<protein>
    <submittedName>
        <fullName evidence="7">Ribosomal RNA large subunit methyltransferase E</fullName>
        <ecNumber evidence="7">2.1.1.166</ecNumber>
    </submittedName>
</protein>
<evidence type="ECO:0000256" key="5">
    <source>
        <dbReference type="SAM" id="MobiDB-lite"/>
    </source>
</evidence>
<dbReference type="Gene3D" id="3.40.50.150">
    <property type="entry name" value="Vaccinia Virus protein VP39"/>
    <property type="match status" value="1"/>
</dbReference>
<evidence type="ECO:0000256" key="3">
    <source>
        <dbReference type="ARBA" id="ARBA00022679"/>
    </source>
</evidence>
<dbReference type="HAMAP" id="MF_01547">
    <property type="entry name" value="RNA_methyltr_E"/>
    <property type="match status" value="1"/>
</dbReference>
<dbReference type="PIRSF" id="PIRSF005461">
    <property type="entry name" value="23S_rRNA_mtase"/>
    <property type="match status" value="1"/>
</dbReference>
<dbReference type="GO" id="GO:0008650">
    <property type="term" value="F:rRNA (uridine-2'-O-)-methyltransferase activity"/>
    <property type="evidence" value="ECO:0007669"/>
    <property type="project" value="TreeGrafter"/>
</dbReference>
<evidence type="ECO:0000256" key="4">
    <source>
        <dbReference type="ARBA" id="ARBA00022691"/>
    </source>
</evidence>